<dbReference type="AlphaFoldDB" id="A0A381W1Q9"/>
<gene>
    <name evidence="1" type="ORF">METZ01_LOCUS99339</name>
</gene>
<evidence type="ECO:0000313" key="1">
    <source>
        <dbReference type="EMBL" id="SVA46485.1"/>
    </source>
</evidence>
<reference evidence="1" key="1">
    <citation type="submission" date="2018-05" db="EMBL/GenBank/DDBJ databases">
        <authorList>
            <person name="Lanie J.A."/>
            <person name="Ng W.-L."/>
            <person name="Kazmierczak K.M."/>
            <person name="Andrzejewski T.M."/>
            <person name="Davidsen T.M."/>
            <person name="Wayne K.J."/>
            <person name="Tettelin H."/>
            <person name="Glass J.I."/>
            <person name="Rusch D."/>
            <person name="Podicherti R."/>
            <person name="Tsui H.-C.T."/>
            <person name="Winkler M.E."/>
        </authorList>
    </citation>
    <scope>NUCLEOTIDE SEQUENCE</scope>
</reference>
<accession>A0A381W1Q9</accession>
<name>A0A381W1Q9_9ZZZZ</name>
<protein>
    <submittedName>
        <fullName evidence="1">Uncharacterized protein</fullName>
    </submittedName>
</protein>
<sequence length="32" mass="3746">MKSERQTKKAPVNRTGAFFRNLYEMQGKSDAR</sequence>
<organism evidence="1">
    <name type="scientific">marine metagenome</name>
    <dbReference type="NCBI Taxonomy" id="408172"/>
    <lineage>
        <taxon>unclassified sequences</taxon>
        <taxon>metagenomes</taxon>
        <taxon>ecological metagenomes</taxon>
    </lineage>
</organism>
<dbReference type="EMBL" id="UINC01010453">
    <property type="protein sequence ID" value="SVA46485.1"/>
    <property type="molecule type" value="Genomic_DNA"/>
</dbReference>
<feature type="non-terminal residue" evidence="1">
    <location>
        <position position="32"/>
    </location>
</feature>
<proteinExistence type="predicted"/>